<proteinExistence type="predicted"/>
<gene>
    <name evidence="1" type="ORF">ACFQZX_03715</name>
</gene>
<dbReference type="RefSeq" id="WP_377111416.1">
    <property type="nucleotide sequence ID" value="NZ_JBHTHZ010000002.1"/>
</dbReference>
<reference evidence="2" key="1">
    <citation type="journal article" date="2019" name="Int. J. Syst. Evol. Microbiol.">
        <title>The Global Catalogue of Microorganisms (GCM) 10K type strain sequencing project: providing services to taxonomists for standard genome sequencing and annotation.</title>
        <authorList>
            <consortium name="The Broad Institute Genomics Platform"/>
            <consortium name="The Broad Institute Genome Sequencing Center for Infectious Disease"/>
            <person name="Wu L."/>
            <person name="Ma J."/>
        </authorList>
    </citation>
    <scope>NUCLEOTIDE SEQUENCE [LARGE SCALE GENOMIC DNA]</scope>
    <source>
        <strain evidence="2">CCUG 61484</strain>
    </source>
</reference>
<accession>A0ABW3AR16</accession>
<sequence>MKKFFILIIAASAAFWGCKKDSPNKGTQDPDVLKPTTDPLLFGQTWVTDNSYGIVTAWQGKTRDTSIVSYRHSGMVVTGLYETSVISPNGAAHGIVYFGNEVIGNKGSRICQFLQTSTSLAEATGRTLDPQYIEWTQGSTTYNGDTYIIAVGSYPGQRASSYFYKIEGATGKQTFHPLAQTPNGNGYGWYCGTSKGLIVAKTISMDNKATFVEVFREANWIQDYKLQVPGHIYIDVENIFAKDDDHLIVIVDCKREGTPITDLYYFTIDLINHAVKMYKADMPEKNFHINKGAYASNTVYLPYFENSDNKCAYITLKLDNNTGKLVTKKIDLQVKSGVTYGSATVVATNGGNVYTSGEQGGLACYWRNDKLVEIENKNAKASVITDIKVFD</sequence>
<organism evidence="1 2">
    <name type="scientific">Mucilaginibacter litoreus</name>
    <dbReference type="NCBI Taxonomy" id="1048221"/>
    <lineage>
        <taxon>Bacteria</taxon>
        <taxon>Pseudomonadati</taxon>
        <taxon>Bacteroidota</taxon>
        <taxon>Sphingobacteriia</taxon>
        <taxon>Sphingobacteriales</taxon>
        <taxon>Sphingobacteriaceae</taxon>
        <taxon>Mucilaginibacter</taxon>
    </lineage>
</organism>
<evidence type="ECO:0000313" key="1">
    <source>
        <dbReference type="EMBL" id="MFD0792709.1"/>
    </source>
</evidence>
<keyword evidence="2" id="KW-1185">Reference proteome</keyword>
<dbReference type="EMBL" id="JBHTHZ010000002">
    <property type="protein sequence ID" value="MFD0792709.1"/>
    <property type="molecule type" value="Genomic_DNA"/>
</dbReference>
<evidence type="ECO:0000313" key="2">
    <source>
        <dbReference type="Proteomes" id="UP001597010"/>
    </source>
</evidence>
<comment type="caution">
    <text evidence="1">The sequence shown here is derived from an EMBL/GenBank/DDBJ whole genome shotgun (WGS) entry which is preliminary data.</text>
</comment>
<dbReference type="Proteomes" id="UP001597010">
    <property type="component" value="Unassembled WGS sequence"/>
</dbReference>
<evidence type="ECO:0008006" key="3">
    <source>
        <dbReference type="Google" id="ProtNLM"/>
    </source>
</evidence>
<name>A0ABW3AR16_9SPHI</name>
<protein>
    <recommendedName>
        <fullName evidence="3">DUF4374 domain-containing protein</fullName>
    </recommendedName>
</protein>